<dbReference type="PANTHER" id="PTHR33371">
    <property type="entry name" value="INTERMEMBRANE PHOSPHOLIPID TRANSPORT SYSTEM BINDING PROTEIN MLAD-RELATED"/>
    <property type="match status" value="1"/>
</dbReference>
<feature type="transmembrane region" description="Helical" evidence="2">
    <location>
        <begin position="21"/>
        <end position="39"/>
    </location>
</feature>
<evidence type="ECO:0000256" key="1">
    <source>
        <dbReference type="SAM" id="MobiDB-lite"/>
    </source>
</evidence>
<dbReference type="RefSeq" id="WP_337717852.1">
    <property type="nucleotide sequence ID" value="NZ_JBBEGL010000008.1"/>
</dbReference>
<gene>
    <name evidence="4" type="ORF">WCD41_25630</name>
</gene>
<dbReference type="InterPro" id="IPR003399">
    <property type="entry name" value="Mce/MlaD"/>
</dbReference>
<dbReference type="Proteomes" id="UP001370100">
    <property type="component" value="Unassembled WGS sequence"/>
</dbReference>
<sequence>MAPSSRPGTHAAAERRRTLTVGVVVLVLAALLLVVVFTANRGHLPGEPTTTVRVAFADIGQTDTNSEVRRGGERIGQVSDVTISGGRAVATLTLIGDVPVHADARAEIRDQSALAQKYVELIPGSPDAPRLEGVLPVERTESSHDLADLLDVFDVPTREALRSTVREVGSGLAGQGPGLGRFVGAAPGMLDDLGTVSGALADPAADLPGTLRSGASLAGHLEPASAELAGLLAQSRDTLDALSTDGGEPLGGTVREAADTLPALRTAADDLYAPLADTGSAMRTLGPGAAALGDGTPDLRGTLREAVGPLRKVPDVADRADPALADLTETLAAARPFVPRLGEGLRNAAEPLSVLSRYTPDIALFSRTFSRLNTSHDGFRHQFRIFLSAPGPASLSGLPRGLGDAPTNPYPEPGTASDDRDSNGALVPGGDR</sequence>
<comment type="caution">
    <text evidence="4">The sequence shown here is derived from an EMBL/GenBank/DDBJ whole genome shotgun (WGS) entry which is preliminary data.</text>
</comment>
<evidence type="ECO:0000313" key="5">
    <source>
        <dbReference type="Proteomes" id="UP001370100"/>
    </source>
</evidence>
<protein>
    <submittedName>
        <fullName evidence="4">MlaD family protein</fullName>
    </submittedName>
</protein>
<dbReference type="Pfam" id="PF02470">
    <property type="entry name" value="MlaD"/>
    <property type="match status" value="1"/>
</dbReference>
<accession>A0ABU8NBU1</accession>
<keyword evidence="2" id="KW-0812">Transmembrane</keyword>
<proteinExistence type="predicted"/>
<evidence type="ECO:0000256" key="2">
    <source>
        <dbReference type="SAM" id="Phobius"/>
    </source>
</evidence>
<organism evidence="4 5">
    <name type="scientific">Actinomycetospora aeridis</name>
    <dbReference type="NCBI Taxonomy" id="3129231"/>
    <lineage>
        <taxon>Bacteria</taxon>
        <taxon>Bacillati</taxon>
        <taxon>Actinomycetota</taxon>
        <taxon>Actinomycetes</taxon>
        <taxon>Pseudonocardiales</taxon>
        <taxon>Pseudonocardiaceae</taxon>
        <taxon>Actinomycetospora</taxon>
    </lineage>
</organism>
<evidence type="ECO:0000313" key="4">
    <source>
        <dbReference type="EMBL" id="MEJ2889865.1"/>
    </source>
</evidence>
<keyword evidence="2" id="KW-1133">Transmembrane helix</keyword>
<feature type="region of interest" description="Disordered" evidence="1">
    <location>
        <begin position="396"/>
        <end position="432"/>
    </location>
</feature>
<keyword evidence="2" id="KW-0472">Membrane</keyword>
<feature type="domain" description="Mce/MlaD" evidence="3">
    <location>
        <begin position="49"/>
        <end position="124"/>
    </location>
</feature>
<reference evidence="4 5" key="1">
    <citation type="submission" date="2024-03" db="EMBL/GenBank/DDBJ databases">
        <title>Actinomycetospora sp. OC33-EN06, a novel actinomycete isolated from wild orchid (Aerides multiflora).</title>
        <authorList>
            <person name="Suriyachadkun C."/>
        </authorList>
    </citation>
    <scope>NUCLEOTIDE SEQUENCE [LARGE SCALE GENOMIC DNA]</scope>
    <source>
        <strain evidence="4 5">OC33-EN06</strain>
    </source>
</reference>
<dbReference type="InterPro" id="IPR052336">
    <property type="entry name" value="MlaD_Phospholipid_Transporter"/>
</dbReference>
<evidence type="ECO:0000259" key="3">
    <source>
        <dbReference type="Pfam" id="PF02470"/>
    </source>
</evidence>
<dbReference type="EMBL" id="JBBEGL010000008">
    <property type="protein sequence ID" value="MEJ2889865.1"/>
    <property type="molecule type" value="Genomic_DNA"/>
</dbReference>
<keyword evidence="5" id="KW-1185">Reference proteome</keyword>
<name>A0ABU8NBU1_9PSEU</name>
<dbReference type="PANTHER" id="PTHR33371:SF4">
    <property type="entry name" value="INTERMEMBRANE PHOSPHOLIPID TRANSPORT SYSTEM BINDING PROTEIN MLAD"/>
    <property type="match status" value="1"/>
</dbReference>